<dbReference type="EMBL" id="CP001359">
    <property type="protein sequence ID" value="ACL63832.1"/>
    <property type="molecule type" value="Genomic_DNA"/>
</dbReference>
<feature type="chain" id="PRO_5002872481" evidence="2">
    <location>
        <begin position="26"/>
        <end position="241"/>
    </location>
</feature>
<proteinExistence type="predicted"/>
<keyword evidence="2" id="KW-0732">Signal</keyword>
<dbReference type="HOGENOM" id="CLU_102544_0_0_7"/>
<feature type="compositionally biased region" description="Low complexity" evidence="1">
    <location>
        <begin position="195"/>
        <end position="234"/>
    </location>
</feature>
<protein>
    <submittedName>
        <fullName evidence="3">Uncharacterized protein</fullName>
    </submittedName>
</protein>
<name>B8JB21_ANAD2</name>
<keyword evidence="4" id="KW-1185">Reference proteome</keyword>
<evidence type="ECO:0000313" key="4">
    <source>
        <dbReference type="Proteomes" id="UP000007089"/>
    </source>
</evidence>
<dbReference type="AlphaFoldDB" id="B8JB21"/>
<organism evidence="3 4">
    <name type="scientific">Anaeromyxobacter dehalogenans (strain ATCC BAA-258 / DSM 21875 / 2CP-1)</name>
    <dbReference type="NCBI Taxonomy" id="455488"/>
    <lineage>
        <taxon>Bacteria</taxon>
        <taxon>Pseudomonadati</taxon>
        <taxon>Myxococcota</taxon>
        <taxon>Myxococcia</taxon>
        <taxon>Myxococcales</taxon>
        <taxon>Cystobacterineae</taxon>
        <taxon>Anaeromyxobacteraceae</taxon>
        <taxon>Anaeromyxobacter</taxon>
    </lineage>
</organism>
<dbReference type="Proteomes" id="UP000007089">
    <property type="component" value="Chromosome"/>
</dbReference>
<accession>B8JB21</accession>
<feature type="signal peptide" evidence="2">
    <location>
        <begin position="1"/>
        <end position="25"/>
    </location>
</feature>
<dbReference type="RefSeq" id="WP_012631883.1">
    <property type="nucleotide sequence ID" value="NC_011891.1"/>
</dbReference>
<sequence>MTPKKLVPLLSLALAALLAPAAARAHCDTLDGPVVVAAKAALESGKLSPVLAWVQPADEAEIKAAFAKTRAARKAGGEARDVADTWFLETLVRVHRAGEGAPYTGLKPAGADLDPAVVAMDRAIAKGDPAEVERLLQAAVHQGLEKHWTRLAAEKAPADDVAAGRRWVAAYVPLVHWAEGVNAAATQGGAHAGHADAGAADPHAAHAKPGAQAPAADPHAAHGRAPARAPVKPAADTHHAH</sequence>
<feature type="region of interest" description="Disordered" evidence="1">
    <location>
        <begin position="188"/>
        <end position="241"/>
    </location>
</feature>
<dbReference type="Pfam" id="PF20046">
    <property type="entry name" value="DUF6448"/>
    <property type="match status" value="1"/>
</dbReference>
<evidence type="ECO:0000256" key="2">
    <source>
        <dbReference type="SAM" id="SignalP"/>
    </source>
</evidence>
<evidence type="ECO:0000256" key="1">
    <source>
        <dbReference type="SAM" id="MobiDB-lite"/>
    </source>
</evidence>
<gene>
    <name evidence="3" type="ordered locus">A2cp1_0475</name>
</gene>
<dbReference type="InterPro" id="IPR045613">
    <property type="entry name" value="DUF6448"/>
</dbReference>
<reference evidence="3" key="1">
    <citation type="submission" date="2009-01" db="EMBL/GenBank/DDBJ databases">
        <title>Complete sequence of Anaeromyxobacter dehalogenans 2CP-1.</title>
        <authorList>
            <consortium name="US DOE Joint Genome Institute"/>
            <person name="Lucas S."/>
            <person name="Copeland A."/>
            <person name="Lapidus A."/>
            <person name="Glavina del Rio T."/>
            <person name="Dalin E."/>
            <person name="Tice H."/>
            <person name="Bruce D."/>
            <person name="Goodwin L."/>
            <person name="Pitluck S."/>
            <person name="Saunders E."/>
            <person name="Brettin T."/>
            <person name="Detter J.C."/>
            <person name="Han C."/>
            <person name="Larimer F."/>
            <person name="Land M."/>
            <person name="Hauser L."/>
            <person name="Kyrpides N."/>
            <person name="Ovchinnikova G."/>
            <person name="Beliaev A.S."/>
            <person name="Richardson P."/>
        </authorList>
    </citation>
    <scope>NUCLEOTIDE SEQUENCE</scope>
    <source>
        <strain evidence="3">2CP-1</strain>
    </source>
</reference>
<dbReference type="KEGG" id="acp:A2cp1_0475"/>
<evidence type="ECO:0000313" key="3">
    <source>
        <dbReference type="EMBL" id="ACL63832.1"/>
    </source>
</evidence>